<evidence type="ECO:0000313" key="2">
    <source>
        <dbReference type="EMBL" id="KAJ4436201.1"/>
    </source>
</evidence>
<feature type="compositionally biased region" description="Basic residues" evidence="1">
    <location>
        <begin position="18"/>
        <end position="27"/>
    </location>
</feature>
<keyword evidence="3" id="KW-1185">Reference proteome</keyword>
<reference evidence="2 3" key="1">
    <citation type="journal article" date="2022" name="Allergy">
        <title>Genome assembly and annotation of Periplaneta americana reveal a comprehensive cockroach allergen profile.</title>
        <authorList>
            <person name="Wang L."/>
            <person name="Xiong Q."/>
            <person name="Saelim N."/>
            <person name="Wang L."/>
            <person name="Nong W."/>
            <person name="Wan A.T."/>
            <person name="Shi M."/>
            <person name="Liu X."/>
            <person name="Cao Q."/>
            <person name="Hui J.H.L."/>
            <person name="Sookrung N."/>
            <person name="Leung T.F."/>
            <person name="Tungtrongchitr A."/>
            <person name="Tsui S.K.W."/>
        </authorList>
    </citation>
    <scope>NUCLEOTIDE SEQUENCE [LARGE SCALE GENOMIC DNA]</scope>
    <source>
        <strain evidence="2">PWHHKU_190912</strain>
    </source>
</reference>
<evidence type="ECO:0000313" key="3">
    <source>
        <dbReference type="Proteomes" id="UP001148838"/>
    </source>
</evidence>
<dbReference type="Proteomes" id="UP001148838">
    <property type="component" value="Unassembled WGS sequence"/>
</dbReference>
<proteinExistence type="predicted"/>
<name>A0ABQ8SR57_PERAM</name>
<comment type="caution">
    <text evidence="2">The sequence shown here is derived from an EMBL/GenBank/DDBJ whole genome shotgun (WGS) entry which is preliminary data.</text>
</comment>
<feature type="region of interest" description="Disordered" evidence="1">
    <location>
        <begin position="1"/>
        <end position="47"/>
    </location>
</feature>
<gene>
    <name evidence="2" type="ORF">ANN_18831</name>
</gene>
<accession>A0ABQ8SR57</accession>
<sequence>MIPGSNTESYPAFAHIGLRGKPRKKPQPGKEDYWGGLTPSKGSGDPADRILKEAPPRIRPHVFLYFGIGYPKTTRTQRQKQSRLQYYKIIRNENAIFYLQRNFDFSERKAPQQKLESSSPLNVQQVPWVAFVNIIYRQADHSASSCVGKVPSLDETLEQRSPKSVSSFNTDDKSRVILILFTMVLPLHDIKVTVWCGFRSDFIIGRYFYEEIEN</sequence>
<organism evidence="2 3">
    <name type="scientific">Periplaneta americana</name>
    <name type="common">American cockroach</name>
    <name type="synonym">Blatta americana</name>
    <dbReference type="NCBI Taxonomy" id="6978"/>
    <lineage>
        <taxon>Eukaryota</taxon>
        <taxon>Metazoa</taxon>
        <taxon>Ecdysozoa</taxon>
        <taxon>Arthropoda</taxon>
        <taxon>Hexapoda</taxon>
        <taxon>Insecta</taxon>
        <taxon>Pterygota</taxon>
        <taxon>Neoptera</taxon>
        <taxon>Polyneoptera</taxon>
        <taxon>Dictyoptera</taxon>
        <taxon>Blattodea</taxon>
        <taxon>Blattoidea</taxon>
        <taxon>Blattidae</taxon>
        <taxon>Blattinae</taxon>
        <taxon>Periplaneta</taxon>
    </lineage>
</organism>
<protein>
    <submittedName>
        <fullName evidence="2">Uncharacterized protein</fullName>
    </submittedName>
</protein>
<dbReference type="EMBL" id="JAJSOF020000023">
    <property type="protein sequence ID" value="KAJ4436201.1"/>
    <property type="molecule type" value="Genomic_DNA"/>
</dbReference>
<evidence type="ECO:0000256" key="1">
    <source>
        <dbReference type="SAM" id="MobiDB-lite"/>
    </source>
</evidence>